<dbReference type="PANTHER" id="PTHR13054">
    <property type="entry name" value="DIGEORGE SYNDROME CRITICAL REGION 6 DGCR6 FAMILY MEMBER"/>
    <property type="match status" value="1"/>
</dbReference>
<evidence type="ECO:0000313" key="3">
    <source>
        <dbReference type="Proteomes" id="UP000728032"/>
    </source>
</evidence>
<comment type="similarity">
    <text evidence="1">Belongs to the gonadal family.</text>
</comment>
<dbReference type="PANTHER" id="PTHR13054:SF2">
    <property type="entry name" value="PROTEIN DGCR6"/>
    <property type="match status" value="1"/>
</dbReference>
<dbReference type="Pfam" id="PF07324">
    <property type="entry name" value="DGCR6"/>
    <property type="match status" value="1"/>
</dbReference>
<keyword evidence="3" id="KW-1185">Reference proteome</keyword>
<name>A0A7R9MIM3_9ACAR</name>
<evidence type="ECO:0000256" key="1">
    <source>
        <dbReference type="ARBA" id="ARBA00005939"/>
    </source>
</evidence>
<protein>
    <recommendedName>
        <fullName evidence="4">Protein DGCR6</fullName>
    </recommendedName>
</protein>
<sequence length="183" mass="21676">MNNYLTTDTTDEELIRRESLQRRHYHLNHELQQMAHELPNLYQQRMPYELLSNLANCLLDTSIGQIVSGLKDIQHITEKTLFERRMRAVGHFREMKVDQQKKHRMAQQDASMSAEQVAHEERKLDRYIEDETNKIDMKTITELDQAVSEQQVTLERAGVPGFYVTNNPTEIRLQMYILEFIAR</sequence>
<organism evidence="2">
    <name type="scientific">Oppiella nova</name>
    <dbReference type="NCBI Taxonomy" id="334625"/>
    <lineage>
        <taxon>Eukaryota</taxon>
        <taxon>Metazoa</taxon>
        <taxon>Ecdysozoa</taxon>
        <taxon>Arthropoda</taxon>
        <taxon>Chelicerata</taxon>
        <taxon>Arachnida</taxon>
        <taxon>Acari</taxon>
        <taxon>Acariformes</taxon>
        <taxon>Sarcoptiformes</taxon>
        <taxon>Oribatida</taxon>
        <taxon>Brachypylina</taxon>
        <taxon>Oppioidea</taxon>
        <taxon>Oppiidae</taxon>
        <taxon>Oppiella</taxon>
    </lineage>
</organism>
<accession>A0A7R9MIM3</accession>
<dbReference type="EMBL" id="CAJPVJ010021531">
    <property type="protein sequence ID" value="CAG2177994.1"/>
    <property type="molecule type" value="Genomic_DNA"/>
</dbReference>
<dbReference type="OrthoDB" id="21617at2759"/>
<dbReference type="Proteomes" id="UP000728032">
    <property type="component" value="Unassembled WGS sequence"/>
</dbReference>
<gene>
    <name evidence="2" type="ORF">ONB1V03_LOCUS17421</name>
</gene>
<evidence type="ECO:0008006" key="4">
    <source>
        <dbReference type="Google" id="ProtNLM"/>
    </source>
</evidence>
<evidence type="ECO:0000313" key="2">
    <source>
        <dbReference type="EMBL" id="CAD7660858.1"/>
    </source>
</evidence>
<dbReference type="InterPro" id="IPR010849">
    <property type="entry name" value="Gonadal"/>
</dbReference>
<dbReference type="EMBL" id="OC936356">
    <property type="protein sequence ID" value="CAD7660858.1"/>
    <property type="molecule type" value="Genomic_DNA"/>
</dbReference>
<dbReference type="AlphaFoldDB" id="A0A7R9MIM3"/>
<feature type="non-terminal residue" evidence="2">
    <location>
        <position position="1"/>
    </location>
</feature>
<reference evidence="2" key="1">
    <citation type="submission" date="2020-11" db="EMBL/GenBank/DDBJ databases">
        <authorList>
            <person name="Tran Van P."/>
        </authorList>
    </citation>
    <scope>NUCLEOTIDE SEQUENCE</scope>
</reference>
<proteinExistence type="inferred from homology"/>